<keyword evidence="1" id="KW-1133">Transmembrane helix</keyword>
<keyword evidence="3" id="KW-1185">Reference proteome</keyword>
<organism evidence="2 3">
    <name type="scientific">Mycoplasmopsis mustelae</name>
    <dbReference type="NCBI Taxonomy" id="171289"/>
    <lineage>
        <taxon>Bacteria</taxon>
        <taxon>Bacillati</taxon>
        <taxon>Mycoplasmatota</taxon>
        <taxon>Mycoplasmoidales</taxon>
        <taxon>Metamycoplasmataceae</taxon>
        <taxon>Mycoplasmopsis</taxon>
    </lineage>
</organism>
<feature type="transmembrane region" description="Helical" evidence="1">
    <location>
        <begin position="123"/>
        <end position="143"/>
    </location>
</feature>
<keyword evidence="1" id="KW-0812">Transmembrane</keyword>
<evidence type="ECO:0000256" key="1">
    <source>
        <dbReference type="SAM" id="Phobius"/>
    </source>
</evidence>
<feature type="transmembrane region" description="Helical" evidence="1">
    <location>
        <begin position="50"/>
        <end position="74"/>
    </location>
</feature>
<dbReference type="AlphaFoldDB" id="A0A4R7UC94"/>
<feature type="transmembrane region" description="Helical" evidence="1">
    <location>
        <begin position="95"/>
        <end position="117"/>
    </location>
</feature>
<keyword evidence="1" id="KW-0472">Membrane</keyword>
<reference evidence="2 3" key="1">
    <citation type="submission" date="2019-03" db="EMBL/GenBank/DDBJ databases">
        <title>Genomic Encyclopedia of Archaeal and Bacterial Type Strains, Phase II (KMG-II): from individual species to whole genera.</title>
        <authorList>
            <person name="Goeker M."/>
        </authorList>
    </citation>
    <scope>NUCLEOTIDE SEQUENCE [LARGE SCALE GENOMIC DNA]</scope>
    <source>
        <strain evidence="2 3">ATCC 35214</strain>
    </source>
</reference>
<accession>A0A4R7UC94</accession>
<proteinExistence type="predicted"/>
<evidence type="ECO:0000313" key="2">
    <source>
        <dbReference type="EMBL" id="TDV23557.1"/>
    </source>
</evidence>
<name>A0A4R7UC94_9BACT</name>
<protein>
    <submittedName>
        <fullName evidence="2">Uncharacterized protein</fullName>
    </submittedName>
</protein>
<gene>
    <name evidence="2" type="ORF">BCF59_0548</name>
</gene>
<sequence length="164" mass="19534">MILNLLTIMEATKLKKTKNIPLISYLIISSNIALWLFSTILLFLFQSITYYYITLYMIVFLIESPTYIYMYWLFKGFHPQTKILNKYLERILKTLFFVIIIVVILLGIISVKNLIFVSIEGTYWFLAIIFFAWLLMTLIKVVLTSKTKKSHNSFINFIFYFNLF</sequence>
<feature type="transmembrane region" description="Helical" evidence="1">
    <location>
        <begin position="20"/>
        <end position="44"/>
    </location>
</feature>
<comment type="caution">
    <text evidence="2">The sequence shown here is derived from an EMBL/GenBank/DDBJ whole genome shotgun (WGS) entry which is preliminary data.</text>
</comment>
<dbReference type="EMBL" id="SOCN01000002">
    <property type="protein sequence ID" value="TDV23557.1"/>
    <property type="molecule type" value="Genomic_DNA"/>
</dbReference>
<dbReference type="Proteomes" id="UP000295757">
    <property type="component" value="Unassembled WGS sequence"/>
</dbReference>
<evidence type="ECO:0000313" key="3">
    <source>
        <dbReference type="Proteomes" id="UP000295757"/>
    </source>
</evidence>